<evidence type="ECO:0008006" key="5">
    <source>
        <dbReference type="Google" id="ProtNLM"/>
    </source>
</evidence>
<proteinExistence type="predicted"/>
<keyword evidence="4" id="KW-1185">Reference proteome</keyword>
<reference evidence="3" key="1">
    <citation type="submission" date="2023-10" db="EMBL/GenBank/DDBJ databases">
        <authorList>
            <person name="Chen Y."/>
            <person name="Shah S."/>
            <person name="Dougan E. K."/>
            <person name="Thang M."/>
            <person name="Chan C."/>
        </authorList>
    </citation>
    <scope>NUCLEOTIDE SEQUENCE [LARGE SCALE GENOMIC DNA]</scope>
</reference>
<name>A0ABN9XCG1_9DINO</name>
<evidence type="ECO:0000313" key="3">
    <source>
        <dbReference type="EMBL" id="CAK0897260.1"/>
    </source>
</evidence>
<feature type="region of interest" description="Disordered" evidence="2">
    <location>
        <begin position="204"/>
        <end position="257"/>
    </location>
</feature>
<protein>
    <recommendedName>
        <fullName evidence="5">JmjC domain-containing protein</fullName>
    </recommendedName>
</protein>
<evidence type="ECO:0000313" key="4">
    <source>
        <dbReference type="Proteomes" id="UP001189429"/>
    </source>
</evidence>
<feature type="region of interest" description="Disordered" evidence="2">
    <location>
        <begin position="1"/>
        <end position="28"/>
    </location>
</feature>
<comment type="caution">
    <text evidence="3">The sequence shown here is derived from an EMBL/GenBank/DDBJ whole genome shotgun (WGS) entry which is preliminary data.</text>
</comment>
<dbReference type="EMBL" id="CAUYUJ010020304">
    <property type="protein sequence ID" value="CAK0897260.1"/>
    <property type="molecule type" value="Genomic_DNA"/>
</dbReference>
<feature type="region of interest" description="Disordered" evidence="2">
    <location>
        <begin position="596"/>
        <end position="618"/>
    </location>
</feature>
<keyword evidence="1" id="KW-0175">Coiled coil</keyword>
<gene>
    <name evidence="3" type="ORF">PCOR1329_LOCUS75496</name>
</gene>
<sequence>MAGVDADADGATSAFGASSAHSSRRVSRGRADAKLTTITCHLCEQEGLCYKQCWGACFDQECFSKVRARHRALKKEQKCTGKDLVAENKAMMLEKPAEWRKDEFFSPDGSKQVTALQKQKGQAFKERGSLKQDLYVEDESSYTKRAYKDKMKADNSMSESLDSDDLSADFELHERQLTEGEKTMENRAGRQLVWLWDNPKVRHASGKQSIDGVRDWTSGGDGPAGSQEGRPPAASHSGRAPARSPTSELGDGSDAPAVKRLRGKCSAGAARARPGAKVDDTGGLLCLRQRDALIDTAGEYMHEIIGSKGLQRVVATVRQLIKDKDLDASLPPHDPSDMEKAIGDLISEIEELQMTAKKAKKQDIEREQGKADDIKAKILSIKAKVDDLHASTTHMLQGARLSERSSRQKIYWRQVSIENALLGGKFGKQHAKHLAKTVQNPEDDEENPAWMQIQRNPDAPNFAAMASWPAEGDHSGLREAAINEAMKRLCANVELGDGGGPWMIAAREHCCRFGPKAFPLFGSACLVIMLEKTLYLQLTPVEQILEKGFSAMEHGKFLETPEGAAHLAEKVITCKLSRGEVFYIPNGFLTYGVHRPQTTEKEDQPSSGKKAVRKSPPAKATASNEVAYALVVPLITKDGLADLNDQTKAAILKVNADHFNSRQSDPQCKRRESWFTTLFRGTG</sequence>
<dbReference type="Proteomes" id="UP001189429">
    <property type="component" value="Unassembled WGS sequence"/>
</dbReference>
<feature type="coiled-coil region" evidence="1">
    <location>
        <begin position="342"/>
        <end position="377"/>
    </location>
</feature>
<accession>A0ABN9XCG1</accession>
<organism evidence="3 4">
    <name type="scientific">Prorocentrum cordatum</name>
    <dbReference type="NCBI Taxonomy" id="2364126"/>
    <lineage>
        <taxon>Eukaryota</taxon>
        <taxon>Sar</taxon>
        <taxon>Alveolata</taxon>
        <taxon>Dinophyceae</taxon>
        <taxon>Prorocentrales</taxon>
        <taxon>Prorocentraceae</taxon>
        <taxon>Prorocentrum</taxon>
    </lineage>
</organism>
<evidence type="ECO:0000256" key="1">
    <source>
        <dbReference type="SAM" id="Coils"/>
    </source>
</evidence>
<evidence type="ECO:0000256" key="2">
    <source>
        <dbReference type="SAM" id="MobiDB-lite"/>
    </source>
</evidence>